<organism evidence="2 3">
    <name type="scientific">Planctomyces bekefii</name>
    <dbReference type="NCBI Taxonomy" id="1653850"/>
    <lineage>
        <taxon>Bacteria</taxon>
        <taxon>Pseudomonadati</taxon>
        <taxon>Planctomycetota</taxon>
        <taxon>Planctomycetia</taxon>
        <taxon>Planctomycetales</taxon>
        <taxon>Planctomycetaceae</taxon>
        <taxon>Planctomyces</taxon>
    </lineage>
</organism>
<evidence type="ECO:0000256" key="1">
    <source>
        <dbReference type="SAM" id="MobiDB-lite"/>
    </source>
</evidence>
<dbReference type="AlphaFoldDB" id="A0A5C6M8E9"/>
<keyword evidence="3" id="KW-1185">Reference proteome</keyword>
<comment type="caution">
    <text evidence="2">The sequence shown here is derived from an EMBL/GenBank/DDBJ whole genome shotgun (WGS) entry which is preliminary data.</text>
</comment>
<reference evidence="2 3" key="1">
    <citation type="submission" date="2019-08" db="EMBL/GenBank/DDBJ databases">
        <title>100 year-old enigma solved: identification of Planctomyces bekefii, the type genus and species of the phylum Planctomycetes.</title>
        <authorList>
            <person name="Svetlana D.N."/>
            <person name="Overmann J."/>
        </authorList>
    </citation>
    <scope>NUCLEOTIDE SEQUENCE [LARGE SCALE GENOMIC DNA]</scope>
    <source>
        <strain evidence="2">Phe10_nw2017</strain>
    </source>
</reference>
<reference evidence="2 3" key="2">
    <citation type="submission" date="2019-08" db="EMBL/GenBank/DDBJ databases">
        <authorList>
            <person name="Henke P."/>
        </authorList>
    </citation>
    <scope>NUCLEOTIDE SEQUENCE [LARGE SCALE GENOMIC DNA]</scope>
    <source>
        <strain evidence="2">Phe10_nw2017</strain>
    </source>
</reference>
<gene>
    <name evidence="2" type="ORF">E3A20_15670</name>
</gene>
<proteinExistence type="predicted"/>
<dbReference type="Proteomes" id="UP000321083">
    <property type="component" value="Unassembled WGS sequence"/>
</dbReference>
<feature type="region of interest" description="Disordered" evidence="1">
    <location>
        <begin position="80"/>
        <end position="100"/>
    </location>
</feature>
<dbReference type="EMBL" id="SRHE01000315">
    <property type="protein sequence ID" value="TWW09304.1"/>
    <property type="molecule type" value="Genomic_DNA"/>
</dbReference>
<protein>
    <submittedName>
        <fullName evidence="2">Uncharacterized protein</fullName>
    </submittedName>
</protein>
<evidence type="ECO:0000313" key="3">
    <source>
        <dbReference type="Proteomes" id="UP000321083"/>
    </source>
</evidence>
<accession>A0A5C6M8E9</accession>
<evidence type="ECO:0000313" key="2">
    <source>
        <dbReference type="EMBL" id="TWW09304.1"/>
    </source>
</evidence>
<sequence>MVQARIGINQLDMGGWVRVYLGQGEPSGEIAPFLSHALNGWFRERPHLRLRLILPVTRNGNTVELHAWYEQILFSDQSPLAKPVPRTPGQPAAASKQVSQ</sequence>
<name>A0A5C6M8E9_9PLAN</name>